<reference evidence="2" key="1">
    <citation type="submission" date="2022-11" db="UniProtKB">
        <authorList>
            <consortium name="WormBaseParasite"/>
        </authorList>
    </citation>
    <scope>IDENTIFICATION</scope>
</reference>
<protein>
    <submittedName>
        <fullName evidence="2">Uncharacterized protein</fullName>
    </submittedName>
</protein>
<dbReference type="Proteomes" id="UP000887579">
    <property type="component" value="Unplaced"/>
</dbReference>
<dbReference type="WBParaSite" id="ES5_v2.g14184.t1">
    <property type="protein sequence ID" value="ES5_v2.g14184.t1"/>
    <property type="gene ID" value="ES5_v2.g14184"/>
</dbReference>
<sequence length="262" mass="29624">MPAGCKQLSQYRFLAMFRMVDWAQFVYNVQRHVLDGILLLNLFGDDNFLILEFLGPTATVQIWTSFLATLEMLILSLMATFFFRPSKAAFFDKFSDSSQQEIPNRYQKKTVIAPTPSPNPFICHPALDATITDEPEQFSPKILAEKQSSKIVEEKKASQEKSPKLVITSLIDGEKIKPNEHERQHQQKLPQLQSQPPPPPPLLQQQERQQISPNGNDKTKTPLTVTATTNTPLHTSLIDPNSTTNVEILQVEPTQEPTDKIS</sequence>
<proteinExistence type="predicted"/>
<organism evidence="1 2">
    <name type="scientific">Panagrolaimus sp. ES5</name>
    <dbReference type="NCBI Taxonomy" id="591445"/>
    <lineage>
        <taxon>Eukaryota</taxon>
        <taxon>Metazoa</taxon>
        <taxon>Ecdysozoa</taxon>
        <taxon>Nematoda</taxon>
        <taxon>Chromadorea</taxon>
        <taxon>Rhabditida</taxon>
        <taxon>Tylenchina</taxon>
        <taxon>Panagrolaimomorpha</taxon>
        <taxon>Panagrolaimoidea</taxon>
        <taxon>Panagrolaimidae</taxon>
        <taxon>Panagrolaimus</taxon>
    </lineage>
</organism>
<evidence type="ECO:0000313" key="1">
    <source>
        <dbReference type="Proteomes" id="UP000887579"/>
    </source>
</evidence>
<evidence type="ECO:0000313" key="2">
    <source>
        <dbReference type="WBParaSite" id="ES5_v2.g14184.t1"/>
    </source>
</evidence>
<accession>A0AC34FBT7</accession>
<name>A0AC34FBT7_9BILA</name>